<reference evidence="2 3" key="1">
    <citation type="submission" date="2021-03" db="EMBL/GenBank/DDBJ databases">
        <title>Genomic Encyclopedia of Type Strains, Phase IV (KMG-IV): sequencing the most valuable type-strain genomes for metagenomic binning, comparative biology and taxonomic classification.</title>
        <authorList>
            <person name="Goeker M."/>
        </authorList>
    </citation>
    <scope>NUCLEOTIDE SEQUENCE [LARGE SCALE GENOMIC DNA]</scope>
    <source>
        <strain evidence="2 3">DSM 6139</strain>
    </source>
</reference>
<dbReference type="Proteomes" id="UP001519271">
    <property type="component" value="Unassembled WGS sequence"/>
</dbReference>
<organism evidence="2 3">
    <name type="scientific">Youngiibacter multivorans</name>
    <dbReference type="NCBI Taxonomy" id="937251"/>
    <lineage>
        <taxon>Bacteria</taxon>
        <taxon>Bacillati</taxon>
        <taxon>Bacillota</taxon>
        <taxon>Clostridia</taxon>
        <taxon>Eubacteriales</taxon>
        <taxon>Clostridiaceae</taxon>
        <taxon>Youngiibacter</taxon>
    </lineage>
</organism>
<dbReference type="NCBIfam" id="NF033563">
    <property type="entry name" value="transpos_IS30"/>
    <property type="match status" value="1"/>
</dbReference>
<dbReference type="PROSITE" id="PS50994">
    <property type="entry name" value="INTEGRASE"/>
    <property type="match status" value="1"/>
</dbReference>
<sequence length="274" mass="31403">LDALISPLILKGQSLHHICVNHSDEIMQDERTLYRYVARGIFKARNLDMPRVMRMGKRKKKRDSFKVDKKCRINRRYQDFLKFMSEHLGLTIVEMDSVEGKKGGKVLLTLHFVVPQLMLAFIRDANTSRSVTEIFDGLYGELQPEDFCRLFQVLLGDNGSEFSNPTAIEKDQQGNQRTMVFYCDPQASYQKGAAENNHTLIRRIIPKGTPMDNLTQEDISLMMNHINSYSRPNLGDKTPYAIFAALYGEEILKKMGAVLIPHDKVTLHPSLLKK</sequence>
<protein>
    <submittedName>
        <fullName evidence="2">IS30 family transposase</fullName>
    </submittedName>
</protein>
<evidence type="ECO:0000313" key="2">
    <source>
        <dbReference type="EMBL" id="MBP1917837.1"/>
    </source>
</evidence>
<dbReference type="PANTHER" id="PTHR10948">
    <property type="entry name" value="TRANSPOSASE"/>
    <property type="match status" value="1"/>
</dbReference>
<feature type="domain" description="Integrase catalytic" evidence="1">
    <location>
        <begin position="85"/>
        <end position="247"/>
    </location>
</feature>
<dbReference type="InterPro" id="IPR012337">
    <property type="entry name" value="RNaseH-like_sf"/>
</dbReference>
<dbReference type="PANTHER" id="PTHR10948:SF23">
    <property type="entry name" value="TRANSPOSASE INSI FOR INSERTION SEQUENCE ELEMENT IS30A-RELATED"/>
    <property type="match status" value="1"/>
</dbReference>
<dbReference type="EMBL" id="JAGGKC010000001">
    <property type="protein sequence ID" value="MBP1917837.1"/>
    <property type="molecule type" value="Genomic_DNA"/>
</dbReference>
<evidence type="ECO:0000259" key="1">
    <source>
        <dbReference type="PROSITE" id="PS50994"/>
    </source>
</evidence>
<dbReference type="InterPro" id="IPR053392">
    <property type="entry name" value="Transposase_IS30-like"/>
</dbReference>
<dbReference type="InterPro" id="IPR001584">
    <property type="entry name" value="Integrase_cat-core"/>
</dbReference>
<proteinExistence type="predicted"/>
<name>A0ABS4G021_9CLOT</name>
<feature type="non-terminal residue" evidence="2">
    <location>
        <position position="1"/>
    </location>
</feature>
<gene>
    <name evidence="2" type="ORF">J2Z34_000300</name>
</gene>
<accession>A0ABS4G021</accession>
<evidence type="ECO:0000313" key="3">
    <source>
        <dbReference type="Proteomes" id="UP001519271"/>
    </source>
</evidence>
<dbReference type="SUPFAM" id="SSF53098">
    <property type="entry name" value="Ribonuclease H-like"/>
    <property type="match status" value="1"/>
</dbReference>
<dbReference type="RefSeq" id="WP_209458074.1">
    <property type="nucleotide sequence ID" value="NZ_JAGGKC010000001.1"/>
</dbReference>
<keyword evidence="3" id="KW-1185">Reference proteome</keyword>
<comment type="caution">
    <text evidence="2">The sequence shown here is derived from an EMBL/GenBank/DDBJ whole genome shotgun (WGS) entry which is preliminary data.</text>
</comment>
<dbReference type="InterPro" id="IPR051917">
    <property type="entry name" value="Transposase-Integrase"/>
</dbReference>